<evidence type="ECO:0000313" key="2">
    <source>
        <dbReference type="Proteomes" id="UP000444174"/>
    </source>
</evidence>
<dbReference type="Proteomes" id="UP000444174">
    <property type="component" value="Unassembled WGS sequence"/>
</dbReference>
<evidence type="ECO:0000313" key="1">
    <source>
        <dbReference type="EMBL" id="MQQ09248.1"/>
    </source>
</evidence>
<keyword evidence="2" id="KW-1185">Reference proteome</keyword>
<dbReference type="Gene3D" id="3.20.20.100">
    <property type="entry name" value="NADP-dependent oxidoreductase domain"/>
    <property type="match status" value="1"/>
</dbReference>
<comment type="caution">
    <text evidence="1">The sequence shown here is derived from an EMBL/GenBank/DDBJ whole genome shotgun (WGS) entry which is preliminary data.</text>
</comment>
<evidence type="ECO:0008006" key="3">
    <source>
        <dbReference type="Google" id="ProtNLM"/>
    </source>
</evidence>
<organism evidence="1 2">
    <name type="scientific">Tritonibacter litoralis</name>
    <dbReference type="NCBI Taxonomy" id="2662264"/>
    <lineage>
        <taxon>Bacteria</taxon>
        <taxon>Pseudomonadati</taxon>
        <taxon>Pseudomonadota</taxon>
        <taxon>Alphaproteobacteria</taxon>
        <taxon>Rhodobacterales</taxon>
        <taxon>Paracoccaceae</taxon>
        <taxon>Tritonibacter</taxon>
    </lineage>
</organism>
<accession>A0A843YHE8</accession>
<protein>
    <recommendedName>
        <fullName evidence="3">NADP-dependent oxidoreductase domain-containing protein</fullName>
    </recommendedName>
</protein>
<dbReference type="InterPro" id="IPR036812">
    <property type="entry name" value="NAD(P)_OxRdtase_dom_sf"/>
</dbReference>
<dbReference type="AlphaFoldDB" id="A0A843YHE8"/>
<dbReference type="SUPFAM" id="SSF51430">
    <property type="entry name" value="NAD(P)-linked oxidoreductase"/>
    <property type="match status" value="1"/>
</dbReference>
<name>A0A843YHE8_9RHOB</name>
<proteinExistence type="predicted"/>
<gene>
    <name evidence="1" type="ORF">GFB49_12345</name>
</gene>
<sequence length="106" mass="12060">MGHFPFRRSLLCSATCRAKRILSLDQTSDQELVQICQELGVAFVAHSLLGRGMLVDQAPDPTRFVAKDFCKFNLRFLTPNIRPSLNRLLKCKAYAAAQRYRLEGCR</sequence>
<reference evidence="1 2" key="1">
    <citation type="submission" date="2019-10" db="EMBL/GenBank/DDBJ databases">
        <title>Epibacterium sp. nov., isolated from seawater.</title>
        <authorList>
            <person name="Zhang X."/>
            <person name="Li N."/>
        </authorList>
    </citation>
    <scope>NUCLEOTIDE SEQUENCE [LARGE SCALE GENOMIC DNA]</scope>
    <source>
        <strain evidence="1 2">SM1979</strain>
    </source>
</reference>
<dbReference type="EMBL" id="WIBF01000007">
    <property type="protein sequence ID" value="MQQ09248.1"/>
    <property type="molecule type" value="Genomic_DNA"/>
</dbReference>